<feature type="transmembrane region" description="Helical" evidence="6">
    <location>
        <begin position="424"/>
        <end position="444"/>
    </location>
</feature>
<evidence type="ECO:0000259" key="9">
    <source>
        <dbReference type="Pfam" id="PF13567"/>
    </source>
</evidence>
<evidence type="ECO:0000256" key="2">
    <source>
        <dbReference type="ARBA" id="ARBA00022475"/>
    </source>
</evidence>
<evidence type="ECO:0000256" key="1">
    <source>
        <dbReference type="ARBA" id="ARBA00004651"/>
    </source>
</evidence>
<evidence type="ECO:0000256" key="6">
    <source>
        <dbReference type="SAM" id="Phobius"/>
    </source>
</evidence>
<keyword evidence="2" id="KW-1003">Cell membrane</keyword>
<feature type="transmembrane region" description="Helical" evidence="6">
    <location>
        <begin position="63"/>
        <end position="84"/>
    </location>
</feature>
<evidence type="ECO:0000313" key="10">
    <source>
        <dbReference type="EMBL" id="AZP14000.1"/>
    </source>
</evidence>
<dbReference type="Pfam" id="PF03772">
    <property type="entry name" value="Competence"/>
    <property type="match status" value="1"/>
</dbReference>
<dbReference type="InterPro" id="IPR004797">
    <property type="entry name" value="Competence_ComEC/Rec2"/>
</dbReference>
<feature type="transmembrane region" description="Helical" evidence="6">
    <location>
        <begin position="232"/>
        <end position="251"/>
    </location>
</feature>
<dbReference type="Proteomes" id="UP000275663">
    <property type="component" value="Chromosome"/>
</dbReference>
<proteinExistence type="predicted"/>
<evidence type="ECO:0000259" key="8">
    <source>
        <dbReference type="Pfam" id="PF03772"/>
    </source>
</evidence>
<feature type="transmembrane region" description="Helical" evidence="6">
    <location>
        <begin position="25"/>
        <end position="42"/>
    </location>
</feature>
<feature type="transmembrane region" description="Helical" evidence="6">
    <location>
        <begin position="272"/>
        <end position="294"/>
    </location>
</feature>
<dbReference type="InterPro" id="IPR036866">
    <property type="entry name" value="RibonucZ/Hydroxyglut_hydro"/>
</dbReference>
<feature type="transmembrane region" description="Helical" evidence="6">
    <location>
        <begin position="508"/>
        <end position="526"/>
    </location>
</feature>
<protein>
    <submittedName>
        <fullName evidence="10">DNA internalization-related competence protein ComEC/Rec2</fullName>
    </submittedName>
</protein>
<dbReference type="GO" id="GO:0030420">
    <property type="term" value="P:establishment of competence for transformation"/>
    <property type="evidence" value="ECO:0007669"/>
    <property type="project" value="InterPro"/>
</dbReference>
<name>A0A3S9HPG2_9BURK</name>
<feature type="transmembrane region" description="Helical" evidence="6">
    <location>
        <begin position="378"/>
        <end position="398"/>
    </location>
</feature>
<dbReference type="EMBL" id="CP034464">
    <property type="protein sequence ID" value="AZP14000.1"/>
    <property type="molecule type" value="Genomic_DNA"/>
</dbReference>
<dbReference type="InterPro" id="IPR004477">
    <property type="entry name" value="ComEC_N"/>
</dbReference>
<dbReference type="InterPro" id="IPR035681">
    <property type="entry name" value="ComA-like_MBL"/>
</dbReference>
<keyword evidence="11" id="KW-1185">Reference proteome</keyword>
<dbReference type="NCBIfam" id="TIGR00360">
    <property type="entry name" value="ComEC_N-term"/>
    <property type="match status" value="1"/>
</dbReference>
<dbReference type="Pfam" id="PF13567">
    <property type="entry name" value="DUF4131"/>
    <property type="match status" value="1"/>
</dbReference>
<dbReference type="PANTHER" id="PTHR30619">
    <property type="entry name" value="DNA INTERNALIZATION/COMPETENCE PROTEIN COMEC/REC2"/>
    <property type="match status" value="1"/>
</dbReference>
<evidence type="ECO:0000259" key="7">
    <source>
        <dbReference type="Pfam" id="PF00753"/>
    </source>
</evidence>
<feature type="domain" description="ComEC/Rec2-related protein" evidence="8">
    <location>
        <begin position="248"/>
        <end position="527"/>
    </location>
</feature>
<gene>
    <name evidence="10" type="ORF">EJN92_19575</name>
</gene>
<comment type="subcellular location">
    <subcellularLocation>
        <location evidence="1">Cell membrane</location>
        <topology evidence="1">Multi-pass membrane protein</topology>
    </subcellularLocation>
</comment>
<dbReference type="InterPro" id="IPR052159">
    <property type="entry name" value="Competence_DNA_uptake"/>
</dbReference>
<dbReference type="AlphaFoldDB" id="A0A3S9HPG2"/>
<dbReference type="Pfam" id="PF00753">
    <property type="entry name" value="Lactamase_B"/>
    <property type="match status" value="1"/>
</dbReference>
<dbReference type="InterPro" id="IPR001279">
    <property type="entry name" value="Metallo-B-lactamas"/>
</dbReference>
<dbReference type="GO" id="GO:0005886">
    <property type="term" value="C:plasma membrane"/>
    <property type="evidence" value="ECO:0007669"/>
    <property type="project" value="UniProtKB-SubCell"/>
</dbReference>
<dbReference type="Gene3D" id="3.60.15.10">
    <property type="entry name" value="Ribonuclease Z/Hydroxyacylglutathione hydrolase-like"/>
    <property type="match status" value="1"/>
</dbReference>
<dbReference type="OrthoDB" id="9761531at2"/>
<dbReference type="KEGG" id="upv:EJN92_19575"/>
<feature type="domain" description="DUF4131" evidence="9">
    <location>
        <begin position="27"/>
        <end position="201"/>
    </location>
</feature>
<sequence>MRSAITSFVLGVVILQQQAYLLELQVLVVSLILLLSALLIALRLQRRGYPTSANAYRYLYRSCILILSAMLGFVWASLFATYYLSVQLPKEWEGRDITVIGVVSSLPHHFQQGLRFNFKIEQTLEDRTLAATLPKNIALAWYFPPNSALSASEIGAPNAGERWQLTLRLKRPYGNANPLSSFDYEVWLLEQQLRATGYVRPDGAYKNQRIDAFVWSPNNLIQRSRSYLRDRIQTALVGAPYAGVIVALVIGDQRGVAQSDWKIFNRTGISHLVSISGLHITMQAGLFGALMHYLWRHSFFTNAQLPLYLPAQKVAALTGMAVALLYVALAGFGVPAQRTLYMLSVVAAAMWSGRLTSVSHTLCLALLVVVLLDPWAVLWPGFWLSFVAVAILIFGANAQSRSSPQNDRLGKIWGVMRQASRTQYVVTMGLLPLTMLLFGQVSLISPLANALAIPLISLVVTPLSLLGSVLPAPFSNWLLQFAHFWVQTLVRILELLSQYDFAVWRAPIPPFILFAIAMLGTLWLLAPRGWPLPWLGLFCYFPLFINSEEPQKKGEMRVTAFDVGQGMALLVETAQHRLLYDTGPYYSPESDGGSRVLLPYFNARGISHLDTLVVSHNDNDHSGGALSLLAGMQVDLLSSSLKLDSAIVSAAARHSRCAAGQAWDWDGVHFEMLQPTSASYDSDKWKPNARSCTLKISTPTLSLLLPGDIEAIQEDEMLNSIAPKLLSTVLLAPHHGSGTSSTPAFLRAVQPQVAIFQVGYRNRYHHPKPEVFDRYAEFGVNRLRTDESGAITLQFGTTLLISEFRTEHARYWYRR</sequence>
<evidence type="ECO:0000313" key="11">
    <source>
        <dbReference type="Proteomes" id="UP000275663"/>
    </source>
</evidence>
<organism evidence="10 11">
    <name type="scientific">Undibacterium parvum</name>
    <dbReference type="NCBI Taxonomy" id="401471"/>
    <lineage>
        <taxon>Bacteria</taxon>
        <taxon>Pseudomonadati</taxon>
        <taxon>Pseudomonadota</taxon>
        <taxon>Betaproteobacteria</taxon>
        <taxon>Burkholderiales</taxon>
        <taxon>Oxalobacteraceae</taxon>
        <taxon>Undibacterium</taxon>
    </lineage>
</organism>
<dbReference type="NCBIfam" id="TIGR00361">
    <property type="entry name" value="ComEC_Rec2"/>
    <property type="match status" value="1"/>
</dbReference>
<dbReference type="CDD" id="cd07731">
    <property type="entry name" value="ComA-like_MBL-fold"/>
    <property type="match status" value="1"/>
</dbReference>
<keyword evidence="4 6" id="KW-1133">Transmembrane helix</keyword>
<reference evidence="10 11" key="1">
    <citation type="journal article" date="2011" name="Int. J. Syst. Evol. Microbiol.">
        <title>Description of Undibacterium oligocarboniphilum sp. nov., isolated from purified water, and Undibacterium pigrum strain CCUG 49012 as the type strain of Undibacterium parvum sp. nov., and emended descriptions of the genus Undibacterium and the species Undibacterium pigrum.</title>
        <authorList>
            <person name="Eder W."/>
            <person name="Wanner G."/>
            <person name="Ludwig W."/>
            <person name="Busse H.J."/>
            <person name="Ziemke-Kageler F."/>
            <person name="Lang E."/>
        </authorList>
    </citation>
    <scope>NUCLEOTIDE SEQUENCE [LARGE SCALE GENOMIC DNA]</scope>
    <source>
        <strain evidence="10 11">DSM 23061</strain>
    </source>
</reference>
<dbReference type="SUPFAM" id="SSF56281">
    <property type="entry name" value="Metallo-hydrolase/oxidoreductase"/>
    <property type="match status" value="1"/>
</dbReference>
<evidence type="ECO:0000256" key="5">
    <source>
        <dbReference type="ARBA" id="ARBA00023136"/>
    </source>
</evidence>
<feature type="domain" description="Metallo-beta-lactamase" evidence="7">
    <location>
        <begin position="562"/>
        <end position="755"/>
    </location>
</feature>
<evidence type="ECO:0000256" key="4">
    <source>
        <dbReference type="ARBA" id="ARBA00022989"/>
    </source>
</evidence>
<evidence type="ECO:0000256" key="3">
    <source>
        <dbReference type="ARBA" id="ARBA00022692"/>
    </source>
</evidence>
<feature type="transmembrane region" description="Helical" evidence="6">
    <location>
        <begin position="355"/>
        <end position="372"/>
    </location>
</feature>
<dbReference type="InterPro" id="IPR025405">
    <property type="entry name" value="DUF4131"/>
</dbReference>
<keyword evidence="3 6" id="KW-0812">Transmembrane</keyword>
<keyword evidence="5 6" id="KW-0472">Membrane</keyword>
<dbReference type="PANTHER" id="PTHR30619:SF1">
    <property type="entry name" value="RECOMBINATION PROTEIN 2"/>
    <property type="match status" value="1"/>
</dbReference>
<feature type="transmembrane region" description="Helical" evidence="6">
    <location>
        <begin position="450"/>
        <end position="470"/>
    </location>
</feature>
<accession>A0A3S9HPG2</accession>
<feature type="transmembrane region" description="Helical" evidence="6">
    <location>
        <begin position="314"/>
        <end position="334"/>
    </location>
</feature>